<feature type="domain" description="Cathepsin propeptide inhibitor" evidence="2">
    <location>
        <begin position="36"/>
        <end position="78"/>
    </location>
</feature>
<feature type="signal peptide" evidence="1">
    <location>
        <begin position="1"/>
        <end position="24"/>
    </location>
</feature>
<protein>
    <recommendedName>
        <fullName evidence="2">Cathepsin propeptide inhibitor domain-containing protein</fullName>
    </recommendedName>
</protein>
<name>A0A8S1MPG2_PARPR</name>
<sequence>MEKSLISVGLLLLIGAGLYLKQNGEDLYELQKVKQFNDWKIQYNKKFSSEQEEMYRYLVFQQNAQLIEAHNNDKSDQLICRLDRIRICIKIFEFETQEQYQIKII</sequence>
<dbReference type="AlphaFoldDB" id="A0A8S1MPG2"/>
<evidence type="ECO:0000313" key="4">
    <source>
        <dbReference type="Proteomes" id="UP000688137"/>
    </source>
</evidence>
<organism evidence="3 4">
    <name type="scientific">Paramecium primaurelia</name>
    <dbReference type="NCBI Taxonomy" id="5886"/>
    <lineage>
        <taxon>Eukaryota</taxon>
        <taxon>Sar</taxon>
        <taxon>Alveolata</taxon>
        <taxon>Ciliophora</taxon>
        <taxon>Intramacronucleata</taxon>
        <taxon>Oligohymenophorea</taxon>
        <taxon>Peniculida</taxon>
        <taxon>Parameciidae</taxon>
        <taxon>Paramecium</taxon>
    </lineage>
</organism>
<dbReference type="Pfam" id="PF08246">
    <property type="entry name" value="Inhibitor_I29"/>
    <property type="match status" value="1"/>
</dbReference>
<dbReference type="SMART" id="SM00848">
    <property type="entry name" value="Inhibitor_I29"/>
    <property type="match status" value="1"/>
</dbReference>
<evidence type="ECO:0000256" key="1">
    <source>
        <dbReference type="SAM" id="SignalP"/>
    </source>
</evidence>
<gene>
    <name evidence="3" type="ORF">PPRIM_AZ9-3.1.T0630198</name>
</gene>
<dbReference type="EMBL" id="CAJJDM010000064">
    <property type="protein sequence ID" value="CAD8080311.1"/>
    <property type="molecule type" value="Genomic_DNA"/>
</dbReference>
<dbReference type="Proteomes" id="UP000688137">
    <property type="component" value="Unassembled WGS sequence"/>
</dbReference>
<feature type="chain" id="PRO_5035795554" description="Cathepsin propeptide inhibitor domain-containing protein" evidence="1">
    <location>
        <begin position="25"/>
        <end position="105"/>
    </location>
</feature>
<reference evidence="3" key="1">
    <citation type="submission" date="2021-01" db="EMBL/GenBank/DDBJ databases">
        <authorList>
            <consortium name="Genoscope - CEA"/>
            <person name="William W."/>
        </authorList>
    </citation>
    <scope>NUCLEOTIDE SEQUENCE</scope>
</reference>
<keyword evidence="1" id="KW-0732">Signal</keyword>
<dbReference type="InterPro" id="IPR013201">
    <property type="entry name" value="Prot_inhib_I29"/>
</dbReference>
<comment type="caution">
    <text evidence="3">The sequence shown here is derived from an EMBL/GenBank/DDBJ whole genome shotgun (WGS) entry which is preliminary data.</text>
</comment>
<evidence type="ECO:0000259" key="2">
    <source>
        <dbReference type="SMART" id="SM00848"/>
    </source>
</evidence>
<proteinExistence type="predicted"/>
<accession>A0A8S1MPG2</accession>
<keyword evidence="4" id="KW-1185">Reference proteome</keyword>
<evidence type="ECO:0000313" key="3">
    <source>
        <dbReference type="EMBL" id="CAD8080311.1"/>
    </source>
</evidence>